<name>A0A0A9AJS2_ARUDO</name>
<accession>A0A0A9AJS2</accession>
<evidence type="ECO:0000313" key="1">
    <source>
        <dbReference type="EMBL" id="JAD51949.1"/>
    </source>
</evidence>
<protein>
    <submittedName>
        <fullName evidence="1">Uncharacterized protein</fullName>
    </submittedName>
</protein>
<dbReference type="AlphaFoldDB" id="A0A0A9AJS2"/>
<dbReference type="EMBL" id="GBRH01245946">
    <property type="protein sequence ID" value="JAD51949.1"/>
    <property type="molecule type" value="Transcribed_RNA"/>
</dbReference>
<proteinExistence type="predicted"/>
<sequence>MGSGPCSKNLTPKTSLHLSSARPSSLTWRGTTPSSSSSSCWRLALRWWCGALRGSRCSSCGASPSCFAAPLGSVPRCSVRPCAHRPCWSAPPSASSLRSTSTLRSAPSSGCSWRTSTPTSPWASWATRSPSVASVAATRCRPTTSSCRPIRRRRTCCLTSRCSDAATLS</sequence>
<organism evidence="1">
    <name type="scientific">Arundo donax</name>
    <name type="common">Giant reed</name>
    <name type="synonym">Donax arundinaceus</name>
    <dbReference type="NCBI Taxonomy" id="35708"/>
    <lineage>
        <taxon>Eukaryota</taxon>
        <taxon>Viridiplantae</taxon>
        <taxon>Streptophyta</taxon>
        <taxon>Embryophyta</taxon>
        <taxon>Tracheophyta</taxon>
        <taxon>Spermatophyta</taxon>
        <taxon>Magnoliopsida</taxon>
        <taxon>Liliopsida</taxon>
        <taxon>Poales</taxon>
        <taxon>Poaceae</taxon>
        <taxon>PACMAD clade</taxon>
        <taxon>Arundinoideae</taxon>
        <taxon>Arundineae</taxon>
        <taxon>Arundo</taxon>
    </lineage>
</organism>
<reference evidence="1" key="1">
    <citation type="submission" date="2014-09" db="EMBL/GenBank/DDBJ databases">
        <authorList>
            <person name="Magalhaes I.L.F."/>
            <person name="Oliveira U."/>
            <person name="Santos F.R."/>
            <person name="Vidigal T.H.D.A."/>
            <person name="Brescovit A.D."/>
            <person name="Santos A.J."/>
        </authorList>
    </citation>
    <scope>NUCLEOTIDE SEQUENCE</scope>
    <source>
        <tissue evidence="1">Shoot tissue taken approximately 20 cm above the soil surface</tissue>
    </source>
</reference>
<reference evidence="1" key="2">
    <citation type="journal article" date="2015" name="Data Brief">
        <title>Shoot transcriptome of the giant reed, Arundo donax.</title>
        <authorList>
            <person name="Barrero R.A."/>
            <person name="Guerrero F.D."/>
            <person name="Moolhuijzen P."/>
            <person name="Goolsby J.A."/>
            <person name="Tidwell J."/>
            <person name="Bellgard S.E."/>
            <person name="Bellgard M.I."/>
        </authorList>
    </citation>
    <scope>NUCLEOTIDE SEQUENCE</scope>
    <source>
        <tissue evidence="1">Shoot tissue taken approximately 20 cm above the soil surface</tissue>
    </source>
</reference>